<dbReference type="PANTHER" id="PTHR34098">
    <property type="entry name" value="F-BOX ONLY PROTEIN 47"/>
    <property type="match status" value="1"/>
</dbReference>
<keyword evidence="3" id="KW-1185">Reference proteome</keyword>
<organism evidence="2 3">
    <name type="scientific">Caenorhabditis angaria</name>
    <dbReference type="NCBI Taxonomy" id="860376"/>
    <lineage>
        <taxon>Eukaryota</taxon>
        <taxon>Metazoa</taxon>
        <taxon>Ecdysozoa</taxon>
        <taxon>Nematoda</taxon>
        <taxon>Chromadorea</taxon>
        <taxon>Rhabditida</taxon>
        <taxon>Rhabditina</taxon>
        <taxon>Rhabditomorpha</taxon>
        <taxon>Rhabditoidea</taxon>
        <taxon>Rhabditidae</taxon>
        <taxon>Peloderinae</taxon>
        <taxon>Caenorhabditis</taxon>
    </lineage>
</organism>
<dbReference type="EMBL" id="CANHGI010000002">
    <property type="protein sequence ID" value="CAI5441636.1"/>
    <property type="molecule type" value="Genomic_DNA"/>
</dbReference>
<proteinExistence type="predicted"/>
<protein>
    <recommendedName>
        <fullName evidence="1">FBXO47 ARM repeats region domain-containing protein</fullName>
    </recommendedName>
</protein>
<name>A0A9P1ICH8_9PELO</name>
<evidence type="ECO:0000313" key="3">
    <source>
        <dbReference type="Proteomes" id="UP001152747"/>
    </source>
</evidence>
<dbReference type="OrthoDB" id="5785977at2759"/>
<comment type="caution">
    <text evidence="2">The sequence shown here is derived from an EMBL/GenBank/DDBJ whole genome shotgun (WGS) entry which is preliminary data.</text>
</comment>
<dbReference type="Pfam" id="PF24467">
    <property type="entry name" value="ARM_FBXO47"/>
    <property type="match status" value="1"/>
</dbReference>
<dbReference type="PANTHER" id="PTHR34098:SF1">
    <property type="entry name" value="F-BOX ONLY PROTEIN 47"/>
    <property type="match status" value="1"/>
</dbReference>
<gene>
    <name evidence="2" type="ORF">CAMP_LOCUS4273</name>
</gene>
<evidence type="ECO:0000259" key="1">
    <source>
        <dbReference type="Pfam" id="PF24467"/>
    </source>
</evidence>
<accession>A0A9P1ICH8</accession>
<evidence type="ECO:0000313" key="2">
    <source>
        <dbReference type="EMBL" id="CAI5441636.1"/>
    </source>
</evidence>
<dbReference type="InterPro" id="IPR038946">
    <property type="entry name" value="FBXO47"/>
</dbReference>
<sequence>METPTTPSSHRNENSFRRNTRNLATNISNKLTSFFGVRKRYSENSSLPTATKRRRSYVDDGVKVKSPVSVVSSPDGRNISPLLMRARGFPLRPISFEEPTPFGSFENLPIDVVNFFLDTLKYSHLGSLSVTSKDWMKNIQLYVNSLVFEKKWVKEMLAFDNKSPEKYTEMDPFYGMGVLVRKLTSSEKSFENRLSVFQQYLKVARLHTKSTEGCGRMIHGFMKDHSSMTPQQYSLFFQVVFNVFHGVKWQLEVILDVVDETYRKPAGPFFSLPKMIHEMNVRKTIKNLFLSNMDTDPNSESNRCFLSFFLNEFKHKGMSKLSKLMYLLFAPTIRIRHHEIIHWSRFSELVVTTEDEAQSVLKPMANALRALMECKRSSAEKPWMKNSIFNLMEEMTTYPEPWSMNTFVSLLLMQPCLIPISIVARMQKDHEQEAGDMLCTMKLLLHRWGNNVEEYLSLPFKSIVESLPVNQLRQLHDCIWMWHQTNINELRERYDTFSDISAEYQSQIALLPLLQTLITVPQ</sequence>
<dbReference type="Proteomes" id="UP001152747">
    <property type="component" value="Unassembled WGS sequence"/>
</dbReference>
<dbReference type="AlphaFoldDB" id="A0A9P1ICH8"/>
<dbReference type="InterPro" id="IPR056622">
    <property type="entry name" value="ARM_FBXO47"/>
</dbReference>
<feature type="domain" description="FBXO47 ARM repeats region" evidence="1">
    <location>
        <begin position="278"/>
        <end position="519"/>
    </location>
</feature>
<reference evidence="2" key="1">
    <citation type="submission" date="2022-11" db="EMBL/GenBank/DDBJ databases">
        <authorList>
            <person name="Kikuchi T."/>
        </authorList>
    </citation>
    <scope>NUCLEOTIDE SEQUENCE</scope>
    <source>
        <strain evidence="2">PS1010</strain>
    </source>
</reference>